<feature type="transmembrane region" description="Helical" evidence="1">
    <location>
        <begin position="322"/>
        <end position="344"/>
    </location>
</feature>
<feature type="transmembrane region" description="Helical" evidence="1">
    <location>
        <begin position="247"/>
        <end position="266"/>
    </location>
</feature>
<keyword evidence="2" id="KW-0732">Signal</keyword>
<feature type="non-terminal residue" evidence="3">
    <location>
        <position position="398"/>
    </location>
</feature>
<evidence type="ECO:0000313" key="4">
    <source>
        <dbReference type="Proteomes" id="UP001165060"/>
    </source>
</evidence>
<comment type="caution">
    <text evidence="3">The sequence shown here is derived from an EMBL/GenBank/DDBJ whole genome shotgun (WGS) entry which is preliminary data.</text>
</comment>
<keyword evidence="1" id="KW-0472">Membrane</keyword>
<feature type="transmembrane region" description="Helical" evidence="1">
    <location>
        <begin position="287"/>
        <end position="310"/>
    </location>
</feature>
<keyword evidence="1" id="KW-1133">Transmembrane helix</keyword>
<reference evidence="3 4" key="1">
    <citation type="journal article" date="2023" name="Commun. Biol.">
        <title>Genome analysis of Parmales, the sister group of diatoms, reveals the evolutionary specialization of diatoms from phago-mixotrophs to photoautotrophs.</title>
        <authorList>
            <person name="Ban H."/>
            <person name="Sato S."/>
            <person name="Yoshikawa S."/>
            <person name="Yamada K."/>
            <person name="Nakamura Y."/>
            <person name="Ichinomiya M."/>
            <person name="Sato N."/>
            <person name="Blanc-Mathieu R."/>
            <person name="Endo H."/>
            <person name="Kuwata A."/>
            <person name="Ogata H."/>
        </authorList>
    </citation>
    <scope>NUCLEOTIDE SEQUENCE [LARGE SCALE GENOMIC DNA]</scope>
</reference>
<keyword evidence="1" id="KW-0812">Transmembrane</keyword>
<protein>
    <submittedName>
        <fullName evidence="3">Uncharacterized protein</fullName>
    </submittedName>
</protein>
<dbReference type="Proteomes" id="UP001165060">
    <property type="component" value="Unassembled WGS sequence"/>
</dbReference>
<name>A0ABQ6M9M8_9STRA</name>
<proteinExistence type="predicted"/>
<keyword evidence="4" id="KW-1185">Reference proteome</keyword>
<sequence length="398" mass="44061">MSLLPLILVLLLAPVTSTSASFFHPHTSGWGHRRLRTFRSDPSDEDQCECYEKSMYREGVGNGQHSVEFTYIGFDGTSASSVLILPGEKTKVRVVGRVHDDDSECEGCVTQVYISGEGLGSTCLGSSNTGFGFSREFTYTAPATPGKYGLFLDWTWEYSCVLPEHVIAGTARSFADVYVWEPNTYSGVSMEEELEKLSRNCAFKYNEASGTYGTPPGSIVNDNGEPVCRLRLCDSGEYLRPSAWQDYIWFIFLLVAILLGVLFCTSRKRGGYDLFHTMSTGATNRTLDALRFLVLVECLANVVVALWWVWWSDTVCTQESVAGTNITVCLLSLSFLSGACCCYVRCKAQGRWDHGPMRSSVQSDSIRDYSRPLELLGAGEECSICMETFLDSDVVDGK</sequence>
<evidence type="ECO:0000313" key="3">
    <source>
        <dbReference type="EMBL" id="GMI22267.1"/>
    </source>
</evidence>
<feature type="chain" id="PRO_5046299692" evidence="2">
    <location>
        <begin position="21"/>
        <end position="398"/>
    </location>
</feature>
<gene>
    <name evidence="3" type="ORF">TeGR_g5846</name>
</gene>
<evidence type="ECO:0000256" key="2">
    <source>
        <dbReference type="SAM" id="SignalP"/>
    </source>
</evidence>
<evidence type="ECO:0000256" key="1">
    <source>
        <dbReference type="SAM" id="Phobius"/>
    </source>
</evidence>
<feature type="signal peptide" evidence="2">
    <location>
        <begin position="1"/>
        <end position="20"/>
    </location>
</feature>
<dbReference type="EMBL" id="BRYB01002595">
    <property type="protein sequence ID" value="GMI22267.1"/>
    <property type="molecule type" value="Genomic_DNA"/>
</dbReference>
<accession>A0ABQ6M9M8</accession>
<organism evidence="3 4">
    <name type="scientific">Tetraparma gracilis</name>
    <dbReference type="NCBI Taxonomy" id="2962635"/>
    <lineage>
        <taxon>Eukaryota</taxon>
        <taxon>Sar</taxon>
        <taxon>Stramenopiles</taxon>
        <taxon>Ochrophyta</taxon>
        <taxon>Bolidophyceae</taxon>
        <taxon>Parmales</taxon>
        <taxon>Triparmaceae</taxon>
        <taxon>Tetraparma</taxon>
    </lineage>
</organism>